<reference evidence="10" key="1">
    <citation type="submission" date="2018-02" db="EMBL/GenBank/DDBJ databases">
        <authorList>
            <person name="Hausmann B."/>
        </authorList>
    </citation>
    <scope>NUCLEOTIDE SEQUENCE [LARGE SCALE GENOMIC DNA]</scope>
    <source>
        <strain evidence="10">Peat soil MAG SbA5</strain>
    </source>
</reference>
<keyword evidence="3 7" id="KW-0479">Metal-binding</keyword>
<name>A0A2N9LE98_9BACT</name>
<evidence type="ECO:0000313" key="10">
    <source>
        <dbReference type="Proteomes" id="UP000239735"/>
    </source>
</evidence>
<keyword evidence="5" id="KW-0560">Oxidoreductase</keyword>
<dbReference type="Gene3D" id="3.40.50.720">
    <property type="entry name" value="NAD(P)-binding Rossmann-like Domain"/>
    <property type="match status" value="1"/>
</dbReference>
<dbReference type="PROSITE" id="PS00059">
    <property type="entry name" value="ADH_ZINC"/>
    <property type="match status" value="1"/>
</dbReference>
<evidence type="ECO:0000256" key="2">
    <source>
        <dbReference type="ARBA" id="ARBA00008072"/>
    </source>
</evidence>
<comment type="cofactor">
    <cofactor evidence="1 7">
        <name>Zn(2+)</name>
        <dbReference type="ChEBI" id="CHEBI:29105"/>
    </cofactor>
</comment>
<feature type="domain" description="Enoyl reductase (ER)" evidence="8">
    <location>
        <begin position="7"/>
        <end position="309"/>
    </location>
</feature>
<protein>
    <submittedName>
        <fullName evidence="9">Alcohol dehydrogenase zinc-binding domain protein</fullName>
    </submittedName>
</protein>
<dbReference type="InterPro" id="IPR013149">
    <property type="entry name" value="ADH-like_C"/>
</dbReference>
<proteinExistence type="inferred from homology"/>
<dbReference type="Gene3D" id="3.90.180.10">
    <property type="entry name" value="Medium-chain alcohol dehydrogenases, catalytic domain"/>
    <property type="match status" value="1"/>
</dbReference>
<evidence type="ECO:0000256" key="5">
    <source>
        <dbReference type="ARBA" id="ARBA00023002"/>
    </source>
</evidence>
<dbReference type="CDD" id="cd08236">
    <property type="entry name" value="sugar_DH"/>
    <property type="match status" value="1"/>
</dbReference>
<evidence type="ECO:0000256" key="1">
    <source>
        <dbReference type="ARBA" id="ARBA00001947"/>
    </source>
</evidence>
<dbReference type="GO" id="GO:0008270">
    <property type="term" value="F:zinc ion binding"/>
    <property type="evidence" value="ECO:0007669"/>
    <property type="project" value="InterPro"/>
</dbReference>
<evidence type="ECO:0000256" key="4">
    <source>
        <dbReference type="ARBA" id="ARBA00022833"/>
    </source>
</evidence>
<dbReference type="Pfam" id="PF08240">
    <property type="entry name" value="ADH_N"/>
    <property type="match status" value="1"/>
</dbReference>
<dbReference type="InterPro" id="IPR020843">
    <property type="entry name" value="ER"/>
</dbReference>
<dbReference type="InterPro" id="IPR013154">
    <property type="entry name" value="ADH-like_N"/>
</dbReference>
<dbReference type="SUPFAM" id="SSF51735">
    <property type="entry name" value="NAD(P)-binding Rossmann-fold domains"/>
    <property type="match status" value="1"/>
</dbReference>
<dbReference type="AlphaFoldDB" id="A0A2N9LE98"/>
<dbReference type="InterPro" id="IPR011032">
    <property type="entry name" value="GroES-like_sf"/>
</dbReference>
<accession>A0A2N9LE98</accession>
<dbReference type="GO" id="GO:0016616">
    <property type="term" value="F:oxidoreductase activity, acting on the CH-OH group of donors, NAD or NADP as acceptor"/>
    <property type="evidence" value="ECO:0007669"/>
    <property type="project" value="UniProtKB-ARBA"/>
</dbReference>
<dbReference type="Pfam" id="PF00107">
    <property type="entry name" value="ADH_zinc_N"/>
    <property type="match status" value="1"/>
</dbReference>
<dbReference type="InterPro" id="IPR036291">
    <property type="entry name" value="NAD(P)-bd_dom_sf"/>
</dbReference>
<comment type="similarity">
    <text evidence="2 7">Belongs to the zinc-containing alcohol dehydrogenase family.</text>
</comment>
<dbReference type="SMART" id="SM00829">
    <property type="entry name" value="PKS_ER"/>
    <property type="match status" value="1"/>
</dbReference>
<dbReference type="InterPro" id="IPR050129">
    <property type="entry name" value="Zn_alcohol_dh"/>
</dbReference>
<dbReference type="FunFam" id="3.40.50.720:FF:000068">
    <property type="entry name" value="Sorbitol dehydrogenase"/>
    <property type="match status" value="1"/>
</dbReference>
<keyword evidence="4 7" id="KW-0862">Zinc</keyword>
<dbReference type="PANTHER" id="PTHR43401:SF2">
    <property type="entry name" value="L-THREONINE 3-DEHYDROGENASE"/>
    <property type="match status" value="1"/>
</dbReference>
<evidence type="ECO:0000256" key="3">
    <source>
        <dbReference type="ARBA" id="ARBA00022723"/>
    </source>
</evidence>
<dbReference type="OrthoDB" id="9769198at2"/>
<sequence>MKSLLLSEYNHLEVTELPTPAAGPGEVLVRVEACGICGSDVHGYDGSSGRRIPPIVMGHEAAGTVASIGEGVTNYALGDRVTFDSTVYCGACAWCKHGLVNLCDNRQVIGVSCGDYRRHGAFAEYVAVPQRILYHLPANLSFTEAAMLEAASVALHAVRVSEAHAGDTALVLGAGMIGLLTLQAARAAGCARVLIADVDATRLNLAKQVGADEALHCSGAELVAKVFELTAGLGVDHTYEAVGRNETVSAAIDCTRKGGTVTLIGNIQPEVTLPLQKVVTRQIRLQGSCASAGEYPQAIELIASGRMQVSPLITAVAPLEEGPRWFERLHAREPNLMKVILTPGTI</sequence>
<keyword evidence="6" id="KW-0520">NAD</keyword>
<evidence type="ECO:0000259" key="8">
    <source>
        <dbReference type="SMART" id="SM00829"/>
    </source>
</evidence>
<dbReference type="SUPFAM" id="SSF50129">
    <property type="entry name" value="GroES-like"/>
    <property type="match status" value="1"/>
</dbReference>
<organism evidence="9 10">
    <name type="scientific">Candidatus Sulfuritelmatomonas gaucii</name>
    <dbReference type="NCBI Taxonomy" id="2043161"/>
    <lineage>
        <taxon>Bacteria</taxon>
        <taxon>Pseudomonadati</taxon>
        <taxon>Acidobacteriota</taxon>
        <taxon>Terriglobia</taxon>
        <taxon>Terriglobales</taxon>
        <taxon>Acidobacteriaceae</taxon>
        <taxon>Candidatus Sulfuritelmatomonas</taxon>
    </lineage>
</organism>
<gene>
    <name evidence="9" type="ORF">SBA5_310012</name>
</gene>
<dbReference type="EMBL" id="OKRB01000088">
    <property type="protein sequence ID" value="SPE21617.1"/>
    <property type="molecule type" value="Genomic_DNA"/>
</dbReference>
<dbReference type="Proteomes" id="UP000239735">
    <property type="component" value="Unassembled WGS sequence"/>
</dbReference>
<evidence type="ECO:0000256" key="7">
    <source>
        <dbReference type="RuleBase" id="RU361277"/>
    </source>
</evidence>
<evidence type="ECO:0000313" key="9">
    <source>
        <dbReference type="EMBL" id="SPE21617.1"/>
    </source>
</evidence>
<evidence type="ECO:0000256" key="6">
    <source>
        <dbReference type="ARBA" id="ARBA00023027"/>
    </source>
</evidence>
<dbReference type="InterPro" id="IPR002328">
    <property type="entry name" value="ADH_Zn_CS"/>
</dbReference>
<dbReference type="PANTHER" id="PTHR43401">
    <property type="entry name" value="L-THREONINE 3-DEHYDROGENASE"/>
    <property type="match status" value="1"/>
</dbReference>